<dbReference type="Pfam" id="PF03992">
    <property type="entry name" value="ABM"/>
    <property type="match status" value="1"/>
</dbReference>
<evidence type="ECO:0000259" key="1">
    <source>
        <dbReference type="Pfam" id="PF03992"/>
    </source>
</evidence>
<dbReference type="OrthoDB" id="165368at2"/>
<comment type="caution">
    <text evidence="2">The sequence shown here is derived from an EMBL/GenBank/DDBJ whole genome shotgun (WGS) entry which is preliminary data.</text>
</comment>
<accession>A0A5B6TDJ8</accession>
<dbReference type="EMBL" id="VKKY01000002">
    <property type="protein sequence ID" value="KAA3438236.1"/>
    <property type="molecule type" value="Genomic_DNA"/>
</dbReference>
<dbReference type="SUPFAM" id="SSF54909">
    <property type="entry name" value="Dimeric alpha+beta barrel"/>
    <property type="match status" value="1"/>
</dbReference>
<dbReference type="InterPro" id="IPR011008">
    <property type="entry name" value="Dimeric_a/b-barrel"/>
</dbReference>
<evidence type="ECO:0000313" key="2">
    <source>
        <dbReference type="EMBL" id="KAA3438236.1"/>
    </source>
</evidence>
<proteinExistence type="predicted"/>
<reference evidence="2 3" key="1">
    <citation type="submission" date="2019-07" db="EMBL/GenBank/DDBJ databases">
        <title>Rufibacter sp. nov., isolated from lake sediment.</title>
        <authorList>
            <person name="Qu J.-H."/>
        </authorList>
    </citation>
    <scope>NUCLEOTIDE SEQUENCE [LARGE SCALE GENOMIC DNA]</scope>
    <source>
        <strain evidence="2 3">NBS58-1</strain>
    </source>
</reference>
<dbReference type="Proteomes" id="UP000324133">
    <property type="component" value="Unassembled WGS sequence"/>
</dbReference>
<sequence length="109" mass="12701">MQENYYTHALWHVKEGKAEEFLVAWKKFAHSLSQVPNSPSVRGTLIQSITDPLVFYSFGPWETLEDIHTMRNNEKVKLAFTEIVELCQDTKPAHYKTVMQLTFPSSRKQ</sequence>
<dbReference type="InterPro" id="IPR007138">
    <property type="entry name" value="ABM_dom"/>
</dbReference>
<evidence type="ECO:0000313" key="3">
    <source>
        <dbReference type="Proteomes" id="UP000324133"/>
    </source>
</evidence>
<protein>
    <recommendedName>
        <fullName evidence="1">ABM domain-containing protein</fullName>
    </recommendedName>
</protein>
<dbReference type="RefSeq" id="WP_149091295.1">
    <property type="nucleotide sequence ID" value="NZ_VKKY01000002.1"/>
</dbReference>
<organism evidence="2 3">
    <name type="scientific">Rufibacter hautae</name>
    <dbReference type="NCBI Taxonomy" id="2595005"/>
    <lineage>
        <taxon>Bacteria</taxon>
        <taxon>Pseudomonadati</taxon>
        <taxon>Bacteroidota</taxon>
        <taxon>Cytophagia</taxon>
        <taxon>Cytophagales</taxon>
        <taxon>Hymenobacteraceae</taxon>
        <taxon>Rufibacter</taxon>
    </lineage>
</organism>
<dbReference type="AlphaFoldDB" id="A0A5B6TDJ8"/>
<feature type="domain" description="ABM" evidence="1">
    <location>
        <begin position="6"/>
        <end position="78"/>
    </location>
</feature>
<keyword evidence="3" id="KW-1185">Reference proteome</keyword>
<name>A0A5B6TDJ8_9BACT</name>
<dbReference type="Gene3D" id="3.30.70.100">
    <property type="match status" value="1"/>
</dbReference>
<gene>
    <name evidence="2" type="ORF">FOA19_13320</name>
</gene>